<dbReference type="InterPro" id="IPR002638">
    <property type="entry name" value="Quinolinate_PRibosylTrfase_C"/>
</dbReference>
<evidence type="ECO:0000259" key="11">
    <source>
        <dbReference type="Pfam" id="PF01729"/>
    </source>
</evidence>
<organism evidence="13 14">
    <name type="scientific">Rhodococcus parequi</name>
    <dbReference type="NCBI Taxonomy" id="3137122"/>
    <lineage>
        <taxon>Bacteria</taxon>
        <taxon>Bacillati</taxon>
        <taxon>Actinomycetota</taxon>
        <taxon>Actinomycetes</taxon>
        <taxon>Mycobacteriales</taxon>
        <taxon>Nocardiaceae</taxon>
        <taxon>Rhodococcus</taxon>
    </lineage>
</organism>
<dbReference type="InterPro" id="IPR027277">
    <property type="entry name" value="NadC/ModD"/>
</dbReference>
<dbReference type="Pfam" id="PF02749">
    <property type="entry name" value="QRPTase_N"/>
    <property type="match status" value="1"/>
</dbReference>
<evidence type="ECO:0000256" key="10">
    <source>
        <dbReference type="PIRNR" id="PIRNR006250"/>
    </source>
</evidence>
<evidence type="ECO:0000256" key="7">
    <source>
        <dbReference type="ARBA" id="ARBA00022679"/>
    </source>
</evidence>
<evidence type="ECO:0000256" key="4">
    <source>
        <dbReference type="ARBA" id="ARBA00011944"/>
    </source>
</evidence>
<evidence type="ECO:0000313" key="14">
    <source>
        <dbReference type="Proteomes" id="UP001629745"/>
    </source>
</evidence>
<keyword evidence="7 10" id="KW-0808">Transferase</keyword>
<proteinExistence type="inferred from homology"/>
<dbReference type="PANTHER" id="PTHR32179:SF3">
    <property type="entry name" value="NICOTINATE-NUCLEOTIDE PYROPHOSPHORYLASE [CARBOXYLATING]"/>
    <property type="match status" value="1"/>
</dbReference>
<feature type="domain" description="Quinolinate phosphoribosyl transferase N-terminal" evidence="12">
    <location>
        <begin position="29"/>
        <end position="116"/>
    </location>
</feature>
<evidence type="ECO:0000256" key="3">
    <source>
        <dbReference type="ARBA" id="ARBA00009400"/>
    </source>
</evidence>
<keyword evidence="14" id="KW-1185">Reference proteome</keyword>
<protein>
    <recommendedName>
        <fullName evidence="4">nicotinate-nucleotide diphosphorylase (carboxylating)</fullName>
        <ecNumber evidence="4">2.4.2.19</ecNumber>
    </recommendedName>
    <alternativeName>
        <fullName evidence="8">Quinolinate phosphoribosyltransferase [decarboxylating]</fullName>
    </alternativeName>
</protein>
<dbReference type="Proteomes" id="UP001629745">
    <property type="component" value="Unassembled WGS sequence"/>
</dbReference>
<evidence type="ECO:0000256" key="5">
    <source>
        <dbReference type="ARBA" id="ARBA00022642"/>
    </source>
</evidence>
<dbReference type="SUPFAM" id="SSF51690">
    <property type="entry name" value="Nicotinate/Quinolinate PRTase C-terminal domain-like"/>
    <property type="match status" value="1"/>
</dbReference>
<keyword evidence="5" id="KW-0662">Pyridine nucleotide biosynthesis</keyword>
<reference evidence="13 14" key="1">
    <citation type="submission" date="2023-11" db="EMBL/GenBank/DDBJ databases">
        <authorList>
            <person name="Val-Calvo J."/>
            <person name="Scortti M."/>
            <person name="Vazquez-Boland J."/>
        </authorList>
    </citation>
    <scope>NUCLEOTIDE SEQUENCE [LARGE SCALE GENOMIC DNA]</scope>
    <source>
        <strain evidence="13 14">PAM 2766</strain>
    </source>
</reference>
<dbReference type="RefSeq" id="WP_420162935.1">
    <property type="nucleotide sequence ID" value="NZ_JBDLNV010000001.1"/>
</dbReference>
<evidence type="ECO:0000313" key="13">
    <source>
        <dbReference type="EMBL" id="MFM1722378.1"/>
    </source>
</evidence>
<comment type="catalytic activity">
    <reaction evidence="9">
        <text>nicotinate beta-D-ribonucleotide + CO2 + diphosphate = quinolinate + 5-phospho-alpha-D-ribose 1-diphosphate + 2 H(+)</text>
        <dbReference type="Rhea" id="RHEA:12733"/>
        <dbReference type="ChEBI" id="CHEBI:15378"/>
        <dbReference type="ChEBI" id="CHEBI:16526"/>
        <dbReference type="ChEBI" id="CHEBI:29959"/>
        <dbReference type="ChEBI" id="CHEBI:33019"/>
        <dbReference type="ChEBI" id="CHEBI:57502"/>
        <dbReference type="ChEBI" id="CHEBI:58017"/>
        <dbReference type="EC" id="2.4.2.19"/>
    </reaction>
</comment>
<dbReference type="EC" id="2.4.2.19" evidence="4"/>
<dbReference type="PANTHER" id="PTHR32179">
    <property type="entry name" value="NICOTINATE-NUCLEOTIDE PYROPHOSPHORYLASE [CARBOXYLATING]"/>
    <property type="match status" value="1"/>
</dbReference>
<dbReference type="CDD" id="cd01572">
    <property type="entry name" value="QPRTase"/>
    <property type="match status" value="1"/>
</dbReference>
<name>A0ABW9FCC8_9NOCA</name>
<dbReference type="InterPro" id="IPR022412">
    <property type="entry name" value="Quinolinate_PRibosylTrfase_N"/>
</dbReference>
<comment type="similarity">
    <text evidence="3 10">Belongs to the NadC/ModD family.</text>
</comment>
<evidence type="ECO:0000256" key="8">
    <source>
        <dbReference type="ARBA" id="ARBA00033102"/>
    </source>
</evidence>
<dbReference type="PIRSF" id="PIRSF006250">
    <property type="entry name" value="NadC_ModD"/>
    <property type="match status" value="1"/>
</dbReference>
<keyword evidence="6 10" id="KW-0328">Glycosyltransferase</keyword>
<dbReference type="NCBIfam" id="TIGR00078">
    <property type="entry name" value="nadC"/>
    <property type="match status" value="1"/>
</dbReference>
<dbReference type="InterPro" id="IPR036068">
    <property type="entry name" value="Nicotinate_pribotase-like_C"/>
</dbReference>
<dbReference type="InterPro" id="IPR013785">
    <property type="entry name" value="Aldolase_TIM"/>
</dbReference>
<comment type="pathway">
    <text evidence="2">Cofactor biosynthesis; NAD(+) biosynthesis; nicotinate D-ribonucleotide from quinolinate: step 1/1.</text>
</comment>
<evidence type="ECO:0000259" key="12">
    <source>
        <dbReference type="Pfam" id="PF02749"/>
    </source>
</evidence>
<dbReference type="EMBL" id="JBDLNV010000001">
    <property type="protein sequence ID" value="MFM1722378.1"/>
    <property type="molecule type" value="Genomic_DNA"/>
</dbReference>
<dbReference type="Pfam" id="PF01729">
    <property type="entry name" value="QRPTase_C"/>
    <property type="match status" value="1"/>
</dbReference>
<dbReference type="Gene3D" id="3.20.20.70">
    <property type="entry name" value="Aldolase class I"/>
    <property type="match status" value="1"/>
</dbReference>
<dbReference type="Gene3D" id="3.90.1170.20">
    <property type="entry name" value="Quinolinate phosphoribosyl transferase, N-terminal domain"/>
    <property type="match status" value="1"/>
</dbReference>
<evidence type="ECO:0000256" key="1">
    <source>
        <dbReference type="ARBA" id="ARBA00003237"/>
    </source>
</evidence>
<evidence type="ECO:0000256" key="6">
    <source>
        <dbReference type="ARBA" id="ARBA00022676"/>
    </source>
</evidence>
<dbReference type="GO" id="GO:0004514">
    <property type="term" value="F:nicotinate-nucleotide diphosphorylase (carboxylating) activity"/>
    <property type="evidence" value="ECO:0007669"/>
    <property type="project" value="UniProtKB-EC"/>
</dbReference>
<comment type="caution">
    <text evidence="13">The sequence shown here is derived from an EMBL/GenBank/DDBJ whole genome shotgun (WGS) entry which is preliminary data.</text>
</comment>
<gene>
    <name evidence="13" type="primary">nadC</name>
    <name evidence="13" type="ORF">ABEU20_000932</name>
</gene>
<dbReference type="SUPFAM" id="SSF54675">
    <property type="entry name" value="Nicotinate/Quinolinate PRTase N-terminal domain-like"/>
    <property type="match status" value="1"/>
</dbReference>
<sequence length="286" mass="29772">MSTLDRLDPQETLALVRTALDEDLRYGPDITSVATVPEGAVAKAAVVTRSVGTVAGIDVGLAVLDEVIGAGNYEVLGRVADGARVQPGDAVLTVNAPTRGLLTAERTMLNLMCHLSGIATATSAWVDAVDGTDCKIRDSRKTLPGLRGLQKYAVRVGGGVNHRLGLGDAALIKDNHVAAAGSVVAALRAVRAVAPDIECEVEVDDLTQLDEVLAEGVELVLLDNFPLWQTQIAVQRRDTVSPTTKLESSGGLTIDVAADYAATGVDYLAVGALTHSVTVLDLGLDM</sequence>
<evidence type="ECO:0000256" key="9">
    <source>
        <dbReference type="ARBA" id="ARBA00047445"/>
    </source>
</evidence>
<dbReference type="InterPro" id="IPR037128">
    <property type="entry name" value="Quinolinate_PRibosylTase_N_sf"/>
</dbReference>
<accession>A0ABW9FCC8</accession>
<dbReference type="InterPro" id="IPR004393">
    <property type="entry name" value="NadC"/>
</dbReference>
<evidence type="ECO:0000256" key="2">
    <source>
        <dbReference type="ARBA" id="ARBA00004893"/>
    </source>
</evidence>
<comment type="function">
    <text evidence="1">Involved in the catabolism of quinolinic acid (QA).</text>
</comment>
<feature type="domain" description="Quinolinate phosphoribosyl transferase C-terminal" evidence="11">
    <location>
        <begin position="118"/>
        <end position="285"/>
    </location>
</feature>